<keyword evidence="1" id="KW-0418">Kinase</keyword>
<organism evidence="1 2">
    <name type="scientific">Crossiella cryophila</name>
    <dbReference type="NCBI Taxonomy" id="43355"/>
    <lineage>
        <taxon>Bacteria</taxon>
        <taxon>Bacillati</taxon>
        <taxon>Actinomycetota</taxon>
        <taxon>Actinomycetes</taxon>
        <taxon>Pseudonocardiales</taxon>
        <taxon>Pseudonocardiaceae</taxon>
        <taxon>Crossiella</taxon>
    </lineage>
</organism>
<sequence>MDLKICVNCGDKAEVPVVLPGDPVLLCVRCGHRQPFLRLPMFALTGPSGTGKSTVGKMLTAELGDAVVVMEQDVLWSAGLQDPADDYRVFRATWLRMVAMVNQSGRPVVLCGTVVPVQFERLPERAFLGDIHYLALTCAPDLLAKRLRVRPAWREWDDEDRISEMLEFNEWVRATAATMEPPMELLDTTDISLAESVRAVADWVRRGLAER</sequence>
<dbReference type="RefSeq" id="WP_185009493.1">
    <property type="nucleotide sequence ID" value="NZ_BAAAUI010000007.1"/>
</dbReference>
<keyword evidence="2" id="KW-1185">Reference proteome</keyword>
<accession>A0A7W7CJG3</accession>
<comment type="caution">
    <text evidence="1">The sequence shown here is derived from an EMBL/GenBank/DDBJ whole genome shotgun (WGS) entry which is preliminary data.</text>
</comment>
<protein>
    <submittedName>
        <fullName evidence="1">Broad-specificity NMP kinase</fullName>
    </submittedName>
</protein>
<evidence type="ECO:0000313" key="1">
    <source>
        <dbReference type="EMBL" id="MBB4682301.1"/>
    </source>
</evidence>
<reference evidence="1 2" key="1">
    <citation type="submission" date="2020-08" db="EMBL/GenBank/DDBJ databases">
        <title>Sequencing the genomes of 1000 actinobacteria strains.</title>
        <authorList>
            <person name="Klenk H.-P."/>
        </authorList>
    </citation>
    <scope>NUCLEOTIDE SEQUENCE [LARGE SCALE GENOMIC DNA]</scope>
    <source>
        <strain evidence="1 2">DSM 44230</strain>
    </source>
</reference>
<keyword evidence="1" id="KW-0808">Transferase</keyword>
<dbReference type="InterPro" id="IPR027417">
    <property type="entry name" value="P-loop_NTPase"/>
</dbReference>
<dbReference type="GO" id="GO:0016301">
    <property type="term" value="F:kinase activity"/>
    <property type="evidence" value="ECO:0007669"/>
    <property type="project" value="UniProtKB-KW"/>
</dbReference>
<dbReference type="EMBL" id="JACHMH010000001">
    <property type="protein sequence ID" value="MBB4682301.1"/>
    <property type="molecule type" value="Genomic_DNA"/>
</dbReference>
<dbReference type="Proteomes" id="UP000533598">
    <property type="component" value="Unassembled WGS sequence"/>
</dbReference>
<dbReference type="SUPFAM" id="SSF52540">
    <property type="entry name" value="P-loop containing nucleoside triphosphate hydrolases"/>
    <property type="match status" value="1"/>
</dbReference>
<dbReference type="AlphaFoldDB" id="A0A7W7CJG3"/>
<proteinExistence type="predicted"/>
<name>A0A7W7CJG3_9PSEU</name>
<dbReference type="Pfam" id="PF13238">
    <property type="entry name" value="AAA_18"/>
    <property type="match status" value="1"/>
</dbReference>
<evidence type="ECO:0000313" key="2">
    <source>
        <dbReference type="Proteomes" id="UP000533598"/>
    </source>
</evidence>
<dbReference type="Gene3D" id="3.40.50.300">
    <property type="entry name" value="P-loop containing nucleotide triphosphate hydrolases"/>
    <property type="match status" value="1"/>
</dbReference>
<gene>
    <name evidence="1" type="ORF">HNR67_008419</name>
</gene>